<dbReference type="Gene3D" id="2.160.10.10">
    <property type="entry name" value="Hexapeptide repeat proteins"/>
    <property type="match status" value="1"/>
</dbReference>
<dbReference type="Proteomes" id="UP000245634">
    <property type="component" value="Unassembled WGS sequence"/>
</dbReference>
<keyword evidence="1 4" id="KW-0808">Transferase</keyword>
<dbReference type="PANTHER" id="PTHR23416">
    <property type="entry name" value="SIALIC ACID SYNTHASE-RELATED"/>
    <property type="match status" value="1"/>
</dbReference>
<dbReference type="InterPro" id="IPR018357">
    <property type="entry name" value="Hexapep_transf_CS"/>
</dbReference>
<name>A0A316D946_9BACL</name>
<evidence type="ECO:0000313" key="5">
    <source>
        <dbReference type="Proteomes" id="UP000245634"/>
    </source>
</evidence>
<evidence type="ECO:0000256" key="3">
    <source>
        <dbReference type="SAM" id="MobiDB-lite"/>
    </source>
</evidence>
<reference evidence="4 5" key="1">
    <citation type="submission" date="2018-05" db="EMBL/GenBank/DDBJ databases">
        <title>Genomic Encyclopedia of Type Strains, Phase IV (KMG-IV): sequencing the most valuable type-strain genomes for metagenomic binning, comparative biology and taxonomic classification.</title>
        <authorList>
            <person name="Goeker M."/>
        </authorList>
    </citation>
    <scope>NUCLEOTIDE SEQUENCE [LARGE SCALE GENOMIC DNA]</scope>
    <source>
        <strain evidence="4 5">DSM 18773</strain>
    </source>
</reference>
<dbReference type="EMBL" id="QGGL01000011">
    <property type="protein sequence ID" value="PWK11340.1"/>
    <property type="molecule type" value="Genomic_DNA"/>
</dbReference>
<protein>
    <submittedName>
        <fullName evidence="4">Transferase family hexapeptide repeat protein</fullName>
    </submittedName>
</protein>
<keyword evidence="5" id="KW-1185">Reference proteome</keyword>
<comment type="caution">
    <text evidence="4">The sequence shown here is derived from an EMBL/GenBank/DDBJ whole genome shotgun (WGS) entry which is preliminary data.</text>
</comment>
<gene>
    <name evidence="4" type="ORF">C7459_111136</name>
</gene>
<dbReference type="InterPro" id="IPR051159">
    <property type="entry name" value="Hexapeptide_acetyltransf"/>
</dbReference>
<organism evidence="4 5">
    <name type="scientific">Tumebacillus permanentifrigoris</name>
    <dbReference type="NCBI Taxonomy" id="378543"/>
    <lineage>
        <taxon>Bacteria</taxon>
        <taxon>Bacillati</taxon>
        <taxon>Bacillota</taxon>
        <taxon>Bacilli</taxon>
        <taxon>Bacillales</taxon>
        <taxon>Alicyclobacillaceae</taxon>
        <taxon>Tumebacillus</taxon>
    </lineage>
</organism>
<keyword evidence="2" id="KW-0677">Repeat</keyword>
<dbReference type="InterPro" id="IPR011004">
    <property type="entry name" value="Trimer_LpxA-like_sf"/>
</dbReference>
<evidence type="ECO:0000313" key="4">
    <source>
        <dbReference type="EMBL" id="PWK11340.1"/>
    </source>
</evidence>
<evidence type="ECO:0000256" key="1">
    <source>
        <dbReference type="ARBA" id="ARBA00022679"/>
    </source>
</evidence>
<dbReference type="Pfam" id="PF00132">
    <property type="entry name" value="Hexapep"/>
    <property type="match status" value="1"/>
</dbReference>
<sequence>MSMMDKTFTGSQTRSEAGASEPRVGRWQGILRRVLSGDALSYLKSIYWSVRLRGKLAMPLPVFTHWKTRWSVARTANLIVRDRLVVGRMETQIGQNGQEGLDSNVIQIGAGGSLEIDGFVTLGPGVRVLVGPNARLKIGDRSYVTANSKLIVKSDVEIGSGCAISWDVQLMDTDFHHIAQGAQNTQKITIGNNVWIGSRAMILKGVTVGDGAVIAAGAVVTKDVAAGQVVAGNPARVVKEQVRWVP</sequence>
<accession>A0A316D946</accession>
<evidence type="ECO:0000256" key="2">
    <source>
        <dbReference type="ARBA" id="ARBA00022737"/>
    </source>
</evidence>
<proteinExistence type="predicted"/>
<dbReference type="InterPro" id="IPR001451">
    <property type="entry name" value="Hexapep"/>
</dbReference>
<dbReference type="GO" id="GO:0016740">
    <property type="term" value="F:transferase activity"/>
    <property type="evidence" value="ECO:0007669"/>
    <property type="project" value="UniProtKB-KW"/>
</dbReference>
<dbReference type="SUPFAM" id="SSF51161">
    <property type="entry name" value="Trimeric LpxA-like enzymes"/>
    <property type="match status" value="1"/>
</dbReference>
<feature type="region of interest" description="Disordered" evidence="3">
    <location>
        <begin position="1"/>
        <end position="21"/>
    </location>
</feature>
<dbReference type="AlphaFoldDB" id="A0A316D946"/>
<dbReference type="PROSITE" id="PS00101">
    <property type="entry name" value="HEXAPEP_TRANSFERASES"/>
    <property type="match status" value="1"/>
</dbReference>
<dbReference type="CDD" id="cd04647">
    <property type="entry name" value="LbH_MAT_like"/>
    <property type="match status" value="1"/>
</dbReference>